<accession>A0AAN9LH13</accession>
<dbReference type="PROSITE" id="PS50891">
    <property type="entry name" value="LOB"/>
    <property type="match status" value="1"/>
</dbReference>
<dbReference type="Proteomes" id="UP001374584">
    <property type="component" value="Unassembled WGS sequence"/>
</dbReference>
<dbReference type="PANTHER" id="PTHR31301">
    <property type="entry name" value="LOB DOMAIN-CONTAINING PROTEIN 4-RELATED"/>
    <property type="match status" value="1"/>
</dbReference>
<keyword evidence="5" id="KW-1185">Reference proteome</keyword>
<proteinExistence type="inferred from homology"/>
<feature type="domain" description="LOB" evidence="3">
    <location>
        <begin position="14"/>
        <end position="115"/>
    </location>
</feature>
<dbReference type="AlphaFoldDB" id="A0AAN9LH13"/>
<dbReference type="EMBL" id="JAYMYR010000010">
    <property type="protein sequence ID" value="KAK7335875.1"/>
    <property type="molecule type" value="Genomic_DNA"/>
</dbReference>
<evidence type="ECO:0000256" key="2">
    <source>
        <dbReference type="SAM" id="MobiDB-lite"/>
    </source>
</evidence>
<feature type="region of interest" description="Disordered" evidence="2">
    <location>
        <begin position="142"/>
        <end position="165"/>
    </location>
</feature>
<gene>
    <name evidence="4" type="ORF">VNO80_27980</name>
</gene>
<reference evidence="4 5" key="1">
    <citation type="submission" date="2024-01" db="EMBL/GenBank/DDBJ databases">
        <title>The genomes of 5 underutilized Papilionoideae crops provide insights into root nodulation and disease resistanc.</title>
        <authorList>
            <person name="Jiang F."/>
        </authorList>
    </citation>
    <scope>NUCLEOTIDE SEQUENCE [LARGE SCALE GENOMIC DNA]</scope>
    <source>
        <strain evidence="4">JINMINGXINNONG_FW02</strain>
        <tissue evidence="4">Leaves</tissue>
    </source>
</reference>
<dbReference type="Pfam" id="PF03195">
    <property type="entry name" value="LOB"/>
    <property type="match status" value="1"/>
</dbReference>
<evidence type="ECO:0000313" key="4">
    <source>
        <dbReference type="EMBL" id="KAK7335875.1"/>
    </source>
</evidence>
<sequence length="199" mass="23156">MEGNTSDSRNTTQAACAACKYQRRKCGPKCILAPFFPHHREKQFLRAHRLFGVGKITNMIKPLDPGRRNIAMATIIYESDMRAKDPVGGCLRIIENLQSQLEYSQTQLQLLLQHLAFFRPPPPSSSSHPSLLPLQFQEQSKSKDPVQFQEQSKDPFQFQDFQEQKDPLQFQEQKDPYLLLQEDMKLETDSQYQDAWRRL</sequence>
<name>A0AAN9LH13_PHACN</name>
<protein>
    <recommendedName>
        <fullName evidence="3">LOB domain-containing protein</fullName>
    </recommendedName>
</protein>
<comment type="similarity">
    <text evidence="1">Belongs to the LOB domain-containing protein family.</text>
</comment>
<dbReference type="PANTHER" id="PTHR31301:SF105">
    <property type="entry name" value="LOB DOMAIN PROTEIN"/>
    <property type="match status" value="1"/>
</dbReference>
<evidence type="ECO:0000256" key="1">
    <source>
        <dbReference type="ARBA" id="ARBA00005474"/>
    </source>
</evidence>
<organism evidence="4 5">
    <name type="scientific">Phaseolus coccineus</name>
    <name type="common">Scarlet runner bean</name>
    <name type="synonym">Phaseolus multiflorus</name>
    <dbReference type="NCBI Taxonomy" id="3886"/>
    <lineage>
        <taxon>Eukaryota</taxon>
        <taxon>Viridiplantae</taxon>
        <taxon>Streptophyta</taxon>
        <taxon>Embryophyta</taxon>
        <taxon>Tracheophyta</taxon>
        <taxon>Spermatophyta</taxon>
        <taxon>Magnoliopsida</taxon>
        <taxon>eudicotyledons</taxon>
        <taxon>Gunneridae</taxon>
        <taxon>Pentapetalae</taxon>
        <taxon>rosids</taxon>
        <taxon>fabids</taxon>
        <taxon>Fabales</taxon>
        <taxon>Fabaceae</taxon>
        <taxon>Papilionoideae</taxon>
        <taxon>50 kb inversion clade</taxon>
        <taxon>NPAAA clade</taxon>
        <taxon>indigoferoid/millettioid clade</taxon>
        <taxon>Phaseoleae</taxon>
        <taxon>Phaseolus</taxon>
    </lineage>
</organism>
<evidence type="ECO:0000313" key="5">
    <source>
        <dbReference type="Proteomes" id="UP001374584"/>
    </source>
</evidence>
<comment type="caution">
    <text evidence="4">The sequence shown here is derived from an EMBL/GenBank/DDBJ whole genome shotgun (WGS) entry which is preliminary data.</text>
</comment>
<evidence type="ECO:0000259" key="3">
    <source>
        <dbReference type="PROSITE" id="PS50891"/>
    </source>
</evidence>
<dbReference type="InterPro" id="IPR004883">
    <property type="entry name" value="LOB"/>
</dbReference>